<name>A0A2T5K9X8_9RHOB</name>
<feature type="compositionally biased region" description="Pro residues" evidence="1">
    <location>
        <begin position="102"/>
        <end position="111"/>
    </location>
</feature>
<sequence length="126" mass="12597">MTRRLFPLCLCLTLTLALAATLASSAAAAVRMAARGPLVEMVICDHDGGLSRILIDRAGRPVDAEPDGCPASCTACTGTLAAVLPGPTPAAWAKGGPAPDAAAPPPSPAPRPEAVILARGPPLEKA</sequence>
<evidence type="ECO:0000313" key="2">
    <source>
        <dbReference type="EMBL" id="PTR19225.1"/>
    </source>
</evidence>
<proteinExistence type="predicted"/>
<comment type="caution">
    <text evidence="2">The sequence shown here is derived from an EMBL/GenBank/DDBJ whole genome shotgun (WGS) entry which is preliminary data.</text>
</comment>
<evidence type="ECO:0000313" key="3">
    <source>
        <dbReference type="Proteomes" id="UP000244060"/>
    </source>
</evidence>
<keyword evidence="3" id="KW-1185">Reference proteome</keyword>
<dbReference type="EMBL" id="QAOT01000005">
    <property type="protein sequence ID" value="PTR19225.1"/>
    <property type="molecule type" value="Genomic_DNA"/>
</dbReference>
<evidence type="ECO:0008006" key="4">
    <source>
        <dbReference type="Google" id="ProtNLM"/>
    </source>
</evidence>
<reference evidence="2 3" key="1">
    <citation type="submission" date="2018-04" db="EMBL/GenBank/DDBJ databases">
        <title>Genomic Encyclopedia of Type Strains, Phase III (KMG-III): the genomes of soil and plant-associated and newly described type strains.</title>
        <authorList>
            <person name="Whitman W."/>
        </authorList>
    </citation>
    <scope>NUCLEOTIDE SEQUENCE [LARGE SCALE GENOMIC DNA]</scope>
    <source>
        <strain evidence="2 3">KA25</strain>
    </source>
</reference>
<protein>
    <recommendedName>
        <fullName evidence="4">DUF2946 domain-containing protein</fullName>
    </recommendedName>
</protein>
<evidence type="ECO:0000256" key="1">
    <source>
        <dbReference type="SAM" id="MobiDB-lite"/>
    </source>
</evidence>
<dbReference type="OrthoDB" id="10006373at2"/>
<accession>A0A2T5K9X8</accession>
<feature type="region of interest" description="Disordered" evidence="1">
    <location>
        <begin position="89"/>
        <end position="126"/>
    </location>
</feature>
<organism evidence="2 3">
    <name type="scientific">Cereibacter azotoformans</name>
    <dbReference type="NCBI Taxonomy" id="43057"/>
    <lineage>
        <taxon>Bacteria</taxon>
        <taxon>Pseudomonadati</taxon>
        <taxon>Pseudomonadota</taxon>
        <taxon>Alphaproteobacteria</taxon>
        <taxon>Rhodobacterales</taxon>
        <taxon>Paracoccaceae</taxon>
        <taxon>Cereibacter</taxon>
    </lineage>
</organism>
<dbReference type="AlphaFoldDB" id="A0A2T5K9X8"/>
<dbReference type="RefSeq" id="WP_011910260.1">
    <property type="nucleotide sequence ID" value="NZ_CP089966.1"/>
</dbReference>
<dbReference type="Proteomes" id="UP000244060">
    <property type="component" value="Unassembled WGS sequence"/>
</dbReference>
<gene>
    <name evidence="2" type="ORF">C8J28_10566</name>
</gene>
<feature type="compositionally biased region" description="Low complexity" evidence="1">
    <location>
        <begin position="89"/>
        <end position="101"/>
    </location>
</feature>